<keyword evidence="2" id="KW-1185">Reference proteome</keyword>
<dbReference type="Proteomes" id="UP000051497">
    <property type="component" value="Unassembled WGS sequence"/>
</dbReference>
<reference evidence="1" key="2">
    <citation type="submission" date="2021-06" db="EMBL/GenBank/DDBJ databases">
        <title>Genomic Description and Analysis of Intracellular Bacteria, Candidatus Berkiella cookevillensis and Candidatus Berkiella aquae.</title>
        <authorList>
            <person name="Kidane D.T."/>
            <person name="Mehari Y.T."/>
            <person name="Rice F.C."/>
            <person name="Arivett B.A."/>
            <person name="Farone A.L."/>
            <person name="Berk S.G."/>
            <person name="Farone M.B."/>
        </authorList>
    </citation>
    <scope>NUCLEOTIDE SEQUENCE</scope>
    <source>
        <strain evidence="1">HT99</strain>
    </source>
</reference>
<name>A0AAE3L6C4_9GAMM</name>
<sequence length="72" mass="8312">MTKRAQQVATMLSKKPQVLDVKKLEQASKEFGDHKELYQHTVTTQFEKLRQQQSKVEEEMPALVAVKNKKVA</sequence>
<dbReference type="RefSeq" id="WP_158003364.1">
    <property type="nucleotide sequence ID" value="NZ_LKAJ02000001.1"/>
</dbReference>
<evidence type="ECO:0000313" key="2">
    <source>
        <dbReference type="Proteomes" id="UP000051497"/>
    </source>
</evidence>
<dbReference type="EMBL" id="LKAJ02000001">
    <property type="protein sequence ID" value="MCS5710342.1"/>
    <property type="molecule type" value="Genomic_DNA"/>
</dbReference>
<comment type="caution">
    <text evidence="1">The sequence shown here is derived from an EMBL/GenBank/DDBJ whole genome shotgun (WGS) entry which is preliminary data.</text>
</comment>
<accession>A0AAE3L6C4</accession>
<dbReference type="AlphaFoldDB" id="A0AAE3L6C4"/>
<proteinExistence type="predicted"/>
<reference evidence="1" key="1">
    <citation type="journal article" date="2016" name="Genome Announc.">
        <title>Draft Genome Sequences of Two Novel Amoeba-Resistant Intranuclear Bacteria, 'Candidatus Berkiella cookevillensis' and 'Candidatus Berkiella aquae'.</title>
        <authorList>
            <person name="Mehari Y.T."/>
            <person name="Arivett B.A."/>
            <person name="Farone A.L."/>
            <person name="Gunderson J.H."/>
            <person name="Farone M.B."/>
        </authorList>
    </citation>
    <scope>NUCLEOTIDE SEQUENCE</scope>
    <source>
        <strain evidence="1">HT99</strain>
    </source>
</reference>
<protein>
    <submittedName>
        <fullName evidence="1">Uncharacterized protein</fullName>
    </submittedName>
</protein>
<gene>
    <name evidence="1" type="ORF">HT99x_002790</name>
</gene>
<evidence type="ECO:0000313" key="1">
    <source>
        <dbReference type="EMBL" id="MCS5710342.1"/>
    </source>
</evidence>
<organism evidence="1 2">
    <name type="scientific">Candidatus Berkiella aquae</name>
    <dbReference type="NCBI Taxonomy" id="295108"/>
    <lineage>
        <taxon>Bacteria</taxon>
        <taxon>Pseudomonadati</taxon>
        <taxon>Pseudomonadota</taxon>
        <taxon>Gammaproteobacteria</taxon>
        <taxon>Candidatus Berkiellales</taxon>
        <taxon>Candidatus Berkiellaceae</taxon>
        <taxon>Candidatus Berkiella</taxon>
    </lineage>
</organism>